<accession>A0AAE1BYV1</accession>
<comment type="caution">
    <text evidence="2">The sequence shown here is derived from an EMBL/GenBank/DDBJ whole genome shotgun (WGS) entry which is preliminary data.</text>
</comment>
<feature type="compositionally biased region" description="Low complexity" evidence="1">
    <location>
        <begin position="87"/>
        <end position="113"/>
    </location>
</feature>
<protein>
    <submittedName>
        <fullName evidence="2">Uncharacterized protein</fullName>
    </submittedName>
</protein>
<sequence>MCVAGLNVSTQPCNHRWVELQKQCEPTKNLANCPEKLRIAGWETRNEHCPWCNDNETSTSSSTHRLFGSPQAGTSPSSPMASDFLATGHGRSGSLSTLSSLSRHSSSASTGSDRGQRHREMNERLHLYLTLHPHETLPSARKNYPTYVSSPVDESSTSDGYGSRSSSSALSKGLMKSVRFSKNMFKG</sequence>
<evidence type="ECO:0000256" key="1">
    <source>
        <dbReference type="SAM" id="MobiDB-lite"/>
    </source>
</evidence>
<feature type="compositionally biased region" description="Polar residues" evidence="1">
    <location>
        <begin position="71"/>
        <end position="80"/>
    </location>
</feature>
<gene>
    <name evidence="2" type="ORF">LTR78_007132</name>
</gene>
<keyword evidence="3" id="KW-1185">Reference proteome</keyword>
<evidence type="ECO:0000313" key="2">
    <source>
        <dbReference type="EMBL" id="KAK3673021.1"/>
    </source>
</evidence>
<reference evidence="2" key="1">
    <citation type="submission" date="2023-07" db="EMBL/GenBank/DDBJ databases">
        <title>Black Yeasts Isolated from many extreme environments.</title>
        <authorList>
            <person name="Coleine C."/>
            <person name="Stajich J.E."/>
            <person name="Selbmann L."/>
        </authorList>
    </citation>
    <scope>NUCLEOTIDE SEQUENCE</scope>
    <source>
        <strain evidence="2">CCFEE 5485</strain>
    </source>
</reference>
<dbReference type="EMBL" id="JAUTXT010000028">
    <property type="protein sequence ID" value="KAK3673021.1"/>
    <property type="molecule type" value="Genomic_DNA"/>
</dbReference>
<feature type="compositionally biased region" description="Low complexity" evidence="1">
    <location>
        <begin position="155"/>
        <end position="173"/>
    </location>
</feature>
<feature type="region of interest" description="Disordered" evidence="1">
    <location>
        <begin position="138"/>
        <end position="173"/>
    </location>
</feature>
<evidence type="ECO:0000313" key="3">
    <source>
        <dbReference type="Proteomes" id="UP001274830"/>
    </source>
</evidence>
<feature type="region of interest" description="Disordered" evidence="1">
    <location>
        <begin position="60"/>
        <end position="118"/>
    </location>
</feature>
<name>A0AAE1BYV1_9PEZI</name>
<dbReference type="Proteomes" id="UP001274830">
    <property type="component" value="Unassembled WGS sequence"/>
</dbReference>
<proteinExistence type="predicted"/>
<organism evidence="2 3">
    <name type="scientific">Recurvomyces mirabilis</name>
    <dbReference type="NCBI Taxonomy" id="574656"/>
    <lineage>
        <taxon>Eukaryota</taxon>
        <taxon>Fungi</taxon>
        <taxon>Dikarya</taxon>
        <taxon>Ascomycota</taxon>
        <taxon>Pezizomycotina</taxon>
        <taxon>Dothideomycetes</taxon>
        <taxon>Dothideomycetidae</taxon>
        <taxon>Mycosphaerellales</taxon>
        <taxon>Teratosphaeriaceae</taxon>
        <taxon>Recurvomyces</taxon>
    </lineage>
</organism>
<dbReference type="AlphaFoldDB" id="A0AAE1BYV1"/>